<dbReference type="InterPro" id="IPR025287">
    <property type="entry name" value="WAK_GUB"/>
</dbReference>
<evidence type="ECO:0000259" key="3">
    <source>
        <dbReference type="Pfam" id="PF13947"/>
    </source>
</evidence>
<dbReference type="PANTHER" id="PTHR33138:SF75">
    <property type="entry name" value="WALL-ASSOCIATED RECEPTOR KINASE GALACTURONAN-BINDING DOMAIN-CONTAINING PROTEIN"/>
    <property type="match status" value="1"/>
</dbReference>
<dbReference type="Pfam" id="PF13947">
    <property type="entry name" value="GUB_WAK_bind"/>
    <property type="match status" value="1"/>
</dbReference>
<accession>A0AAV6HYF7</accession>
<feature type="domain" description="Wall-associated receptor kinase galacturonan-binding" evidence="3">
    <location>
        <begin position="81"/>
        <end position="145"/>
    </location>
</feature>
<organism evidence="4 5">
    <name type="scientific">Rhododendron griersonianum</name>
    <dbReference type="NCBI Taxonomy" id="479676"/>
    <lineage>
        <taxon>Eukaryota</taxon>
        <taxon>Viridiplantae</taxon>
        <taxon>Streptophyta</taxon>
        <taxon>Embryophyta</taxon>
        <taxon>Tracheophyta</taxon>
        <taxon>Spermatophyta</taxon>
        <taxon>Magnoliopsida</taxon>
        <taxon>eudicotyledons</taxon>
        <taxon>Gunneridae</taxon>
        <taxon>Pentapetalae</taxon>
        <taxon>asterids</taxon>
        <taxon>Ericales</taxon>
        <taxon>Ericaceae</taxon>
        <taxon>Ericoideae</taxon>
        <taxon>Rhodoreae</taxon>
        <taxon>Rhododendron</taxon>
    </lineage>
</organism>
<dbReference type="EMBL" id="JACTNZ010000012">
    <property type="protein sequence ID" value="KAG5521343.1"/>
    <property type="molecule type" value="Genomic_DNA"/>
</dbReference>
<sequence>MARDARRIKAVPFEDAKKFSNSEHKIYCHQGAIFHCSIISTPLIALICFSHNGLMEAFSQSLFTPNRVESVLSADSKYEACMPQSCGIGPNISYPFWIHDKSEDFCGKKGFDVACERNKPIYKTSGAHYLIEDISYDNQSFHLVDVEVLDTTCFARRTFLLVTQKRVVACAFAANQTILISFVALVPRGKHHGFSASVPCESLVFAPVELTEENSSV</sequence>
<dbReference type="PANTHER" id="PTHR33138">
    <property type="entry name" value="OS01G0690200 PROTEIN"/>
    <property type="match status" value="1"/>
</dbReference>
<protein>
    <recommendedName>
        <fullName evidence="3">Wall-associated receptor kinase galacturonan-binding domain-containing protein</fullName>
    </recommendedName>
</protein>
<evidence type="ECO:0000313" key="4">
    <source>
        <dbReference type="EMBL" id="KAG5521343.1"/>
    </source>
</evidence>
<dbReference type="GO" id="GO:0030247">
    <property type="term" value="F:polysaccharide binding"/>
    <property type="evidence" value="ECO:0007669"/>
    <property type="project" value="InterPro"/>
</dbReference>
<proteinExistence type="predicted"/>
<dbReference type="AlphaFoldDB" id="A0AAV6HYF7"/>
<comment type="caution">
    <text evidence="4">The sequence shown here is derived from an EMBL/GenBank/DDBJ whole genome shotgun (WGS) entry which is preliminary data.</text>
</comment>
<dbReference type="GO" id="GO:0016020">
    <property type="term" value="C:membrane"/>
    <property type="evidence" value="ECO:0007669"/>
    <property type="project" value="UniProtKB-SubCell"/>
</dbReference>
<comment type="subcellular location">
    <subcellularLocation>
        <location evidence="1">Membrane</location>
        <topology evidence="1">Single-pass membrane protein</topology>
    </subcellularLocation>
</comment>
<dbReference type="Proteomes" id="UP000823749">
    <property type="component" value="Chromosome 12"/>
</dbReference>
<evidence type="ECO:0000313" key="5">
    <source>
        <dbReference type="Proteomes" id="UP000823749"/>
    </source>
</evidence>
<evidence type="ECO:0000256" key="2">
    <source>
        <dbReference type="ARBA" id="ARBA00022729"/>
    </source>
</evidence>
<name>A0AAV6HYF7_9ERIC</name>
<reference evidence="4" key="1">
    <citation type="submission" date="2020-08" db="EMBL/GenBank/DDBJ databases">
        <title>Plant Genome Project.</title>
        <authorList>
            <person name="Zhang R.-G."/>
        </authorList>
    </citation>
    <scope>NUCLEOTIDE SEQUENCE</scope>
    <source>
        <strain evidence="4">WSP0</strain>
        <tissue evidence="4">Leaf</tissue>
    </source>
</reference>
<evidence type="ECO:0000256" key="1">
    <source>
        <dbReference type="ARBA" id="ARBA00004167"/>
    </source>
</evidence>
<keyword evidence="2" id="KW-0732">Signal</keyword>
<keyword evidence="5" id="KW-1185">Reference proteome</keyword>
<gene>
    <name evidence="4" type="ORF">RHGRI_033786</name>
</gene>